<sequence>MLPPNPNLPPRPLSAQRGRFGAPTTPGNGGRGGDSVRVHGDGGNPAPGTQRGYANDQQQGYINAGYHARGGHAGQAGNRGGWGQGYNRGHNHRGFSNHRGRGGSFRGGPPPSPTTRRDIPASNSTVTPGYSASAPPSLHGSRAPSRAEPHAPPPAPSRPGTADPTMVQWFQTAPSRPASAAPRTQVEPIETIEWSDMPDSREPSRAPSRAASHAGSAPGTVLFSTQGQRGLGSGSLSTAGYTVATATPPSLQGSAWNAPLRFDQGPRAAPRGRGDYGRGRGGRFSFQDIDQPGFYNRSYNVNRSDNTPNYSYPNYRGRGRGRGRGKLWIPRNPLTPEALGSLKDDSYAATGTLGNWARQTRPLSPPLEEEDSRPSTPFSLPPTPQGSPHAPSTAQPHLGAKLDASAYPHIFDQIFALTPHAGLLVLRLVNRAVKDRVDARLFRHVLLCTPERASGLVLLSPWGDRLPFVPWDLDPAPAPDHRDYDDPIEEYFGPLKEEGDDTAALDAAYFSRMAQLRHVRVLDFYSTKSRIKQLALGLKDVQLVRSKPDWHWERHPRKWRVQAPTFVSYLNLVQSWAEFDDAGGWGLEFADGQLASPFAFLIPRTQHAVLHLHYDSERGLLPTRFRCLPDLESLTLVWHNAAGGDANPNQLVEIVQGLPMLNLTLVGLEPRNMLQAGDWTAPIYTRLDQLGTPNFRHVRIMTRRAWEDGADPLIAQDALTYTQPYIPVNQDFGWDSDDEAFARKYYRPEPEGVAEESDVESDA</sequence>
<feature type="compositionally biased region" description="Low complexity" evidence="1">
    <location>
        <begin position="205"/>
        <end position="235"/>
    </location>
</feature>
<dbReference type="RefSeq" id="XP_014182986.1">
    <property type="nucleotide sequence ID" value="XM_014327511.1"/>
</dbReference>
<evidence type="ECO:0000313" key="3">
    <source>
        <dbReference type="Proteomes" id="UP000002748"/>
    </source>
</evidence>
<dbReference type="Proteomes" id="UP000002748">
    <property type="component" value="Unassembled WGS sequence"/>
</dbReference>
<accession>J5RA74</accession>
<gene>
    <name evidence="2" type="ORF">A1Q1_07275</name>
</gene>
<evidence type="ECO:0000313" key="2">
    <source>
        <dbReference type="EMBL" id="EJT51513.1"/>
    </source>
</evidence>
<feature type="compositionally biased region" description="Basic residues" evidence="1">
    <location>
        <begin position="89"/>
        <end position="101"/>
    </location>
</feature>
<comment type="caution">
    <text evidence="2">The sequence shown here is derived from an EMBL/GenBank/DDBJ whole genome shotgun (WGS) entry which is preliminary data.</text>
</comment>
<feature type="compositionally biased region" description="Polar residues" evidence="1">
    <location>
        <begin position="297"/>
        <end position="312"/>
    </location>
</feature>
<feature type="region of interest" description="Disordered" evidence="1">
    <location>
        <begin position="1"/>
        <end position="235"/>
    </location>
</feature>
<dbReference type="AlphaFoldDB" id="J5RA74"/>
<reference evidence="2 3" key="1">
    <citation type="journal article" date="2012" name="Eukaryot. Cell">
        <title>Draft genome sequence of CBS 2479, the standard type strain of Trichosporon asahii.</title>
        <authorList>
            <person name="Yang R.Y."/>
            <person name="Li H.T."/>
            <person name="Zhu H."/>
            <person name="Zhou G.P."/>
            <person name="Wang M."/>
            <person name="Wang L."/>
        </authorList>
    </citation>
    <scope>NUCLEOTIDE SEQUENCE [LARGE SCALE GENOMIC DNA]</scope>
    <source>
        <strain evidence="3">ATCC 90039 / CBS 2479 / JCM 2466 / KCTC 7840 / NCYC 2677 / UAMH 7654</strain>
    </source>
</reference>
<dbReference type="VEuPathDB" id="FungiDB:A1Q1_07275"/>
<protein>
    <submittedName>
        <fullName evidence="2">Uncharacterized protein</fullName>
    </submittedName>
</protein>
<dbReference type="KEGG" id="tasa:A1Q1_07275"/>
<organism evidence="2 3">
    <name type="scientific">Trichosporon asahii var. asahii (strain ATCC 90039 / CBS 2479 / JCM 2466 / KCTC 7840 / NBRC 103889/ NCYC 2677 / UAMH 7654)</name>
    <name type="common">Yeast</name>
    <dbReference type="NCBI Taxonomy" id="1186058"/>
    <lineage>
        <taxon>Eukaryota</taxon>
        <taxon>Fungi</taxon>
        <taxon>Dikarya</taxon>
        <taxon>Basidiomycota</taxon>
        <taxon>Agaricomycotina</taxon>
        <taxon>Tremellomycetes</taxon>
        <taxon>Trichosporonales</taxon>
        <taxon>Trichosporonaceae</taxon>
        <taxon>Trichosporon</taxon>
    </lineage>
</organism>
<name>J5RA74_TRIAS</name>
<dbReference type="EMBL" id="ALBS01000054">
    <property type="protein sequence ID" value="EJT51513.1"/>
    <property type="molecule type" value="Genomic_DNA"/>
</dbReference>
<dbReference type="GeneID" id="25990787"/>
<feature type="compositionally biased region" description="Low complexity" evidence="1">
    <location>
        <begin position="173"/>
        <end position="183"/>
    </location>
</feature>
<proteinExistence type="predicted"/>
<feature type="region of interest" description="Disordered" evidence="1">
    <location>
        <begin position="252"/>
        <end position="333"/>
    </location>
</feature>
<feature type="compositionally biased region" description="Polar residues" evidence="1">
    <location>
        <begin position="121"/>
        <end position="130"/>
    </location>
</feature>
<feature type="region of interest" description="Disordered" evidence="1">
    <location>
        <begin position="353"/>
        <end position="396"/>
    </location>
</feature>
<feature type="compositionally biased region" description="Gly residues" evidence="1">
    <location>
        <begin position="71"/>
        <end position="86"/>
    </location>
</feature>
<feature type="compositionally biased region" description="Pro residues" evidence="1">
    <location>
        <begin position="1"/>
        <end position="12"/>
    </location>
</feature>
<dbReference type="HOGENOM" id="CLU_365704_0_0_1"/>
<evidence type="ECO:0000256" key="1">
    <source>
        <dbReference type="SAM" id="MobiDB-lite"/>
    </source>
</evidence>